<dbReference type="PaxDb" id="123214-PERMA_0266"/>
<dbReference type="STRING" id="123214.PERMA_0266"/>
<evidence type="ECO:0000313" key="1">
    <source>
        <dbReference type="EMBL" id="ACO04356.1"/>
    </source>
</evidence>
<dbReference type="KEGG" id="pmx:PERMA_0266"/>
<protein>
    <recommendedName>
        <fullName evidence="3">6-carboxyhexanoate--CoA ligase</fullName>
    </recommendedName>
</protein>
<sequence>MSQLDSQINAIKEIYREIKKAGSRIQPVVVGKFALTVYTQGMYPAGNISLLFPDLNLLKKVLKELGYQSMGDFWVRGDIAVEVSRKFEIIPFGTFNRIEVDGEIINVISVEDLLIDMMNECIAGDENVCNLIKMLVRSYGKAIDFHYIFQHIKNKKALIKFKEFKKDLN</sequence>
<dbReference type="EMBL" id="CP001230">
    <property type="protein sequence ID" value="ACO04356.1"/>
    <property type="molecule type" value="Genomic_DNA"/>
</dbReference>
<gene>
    <name evidence="1" type="ordered locus">PERMA_0266</name>
</gene>
<dbReference type="HOGENOM" id="CLU_1577037_0_0_0"/>
<keyword evidence="2" id="KW-1185">Reference proteome</keyword>
<dbReference type="RefSeq" id="WP_012676594.1">
    <property type="nucleotide sequence ID" value="NC_012440.1"/>
</dbReference>
<name>C0QTP6_PERMH</name>
<accession>C0QTP6</accession>
<dbReference type="Proteomes" id="UP000001366">
    <property type="component" value="Chromosome"/>
</dbReference>
<dbReference type="AlphaFoldDB" id="C0QTP6"/>
<reference evidence="1 2" key="1">
    <citation type="journal article" date="2009" name="J. Bacteriol.">
        <title>Complete and draft genome sequences of six members of the Aquificales.</title>
        <authorList>
            <person name="Reysenbach A.L."/>
            <person name="Hamamura N."/>
            <person name="Podar M."/>
            <person name="Griffiths E."/>
            <person name="Ferreira S."/>
            <person name="Hochstein R."/>
            <person name="Heidelberg J."/>
            <person name="Johnson J."/>
            <person name="Mead D."/>
            <person name="Pohorille A."/>
            <person name="Sarmiento M."/>
            <person name="Schweighofer K."/>
            <person name="Seshadri R."/>
            <person name="Voytek M.A."/>
        </authorList>
    </citation>
    <scope>NUCLEOTIDE SEQUENCE [LARGE SCALE GENOMIC DNA]</scope>
    <source>
        <strain evidence="2">DSM 14350 / EX-H1</strain>
    </source>
</reference>
<proteinExistence type="predicted"/>
<evidence type="ECO:0000313" key="2">
    <source>
        <dbReference type="Proteomes" id="UP000001366"/>
    </source>
</evidence>
<evidence type="ECO:0008006" key="3">
    <source>
        <dbReference type="Google" id="ProtNLM"/>
    </source>
</evidence>
<organism evidence="1 2">
    <name type="scientific">Persephonella marina (strain DSM 14350 / EX-H1)</name>
    <dbReference type="NCBI Taxonomy" id="123214"/>
    <lineage>
        <taxon>Bacteria</taxon>
        <taxon>Pseudomonadati</taxon>
        <taxon>Aquificota</taxon>
        <taxon>Aquificia</taxon>
        <taxon>Aquificales</taxon>
        <taxon>Hydrogenothermaceae</taxon>
        <taxon>Persephonella</taxon>
    </lineage>
</organism>
<dbReference type="OrthoDB" id="13095at2"/>